<dbReference type="SUPFAM" id="SSF56796">
    <property type="entry name" value="Dehydroquinate synthase-like"/>
    <property type="match status" value="1"/>
</dbReference>
<evidence type="ECO:0000313" key="5">
    <source>
        <dbReference type="Proteomes" id="UP001224418"/>
    </source>
</evidence>
<dbReference type="PANTHER" id="PTHR43633:SF1">
    <property type="entry name" value="ALCOHOL DEHYDROGENASE YQHD"/>
    <property type="match status" value="1"/>
</dbReference>
<name>A0ABU0JTG3_HATLI</name>
<evidence type="ECO:0000259" key="3">
    <source>
        <dbReference type="Pfam" id="PF25137"/>
    </source>
</evidence>
<feature type="domain" description="Alcohol dehydrogenase iron-type/glycerol dehydrogenase GldA" evidence="2">
    <location>
        <begin position="19"/>
        <end position="190"/>
    </location>
</feature>
<organism evidence="4 5">
    <name type="scientific">Hathewaya limosa</name>
    <name type="common">Clostridium limosum</name>
    <dbReference type="NCBI Taxonomy" id="1536"/>
    <lineage>
        <taxon>Bacteria</taxon>
        <taxon>Bacillati</taxon>
        <taxon>Bacillota</taxon>
        <taxon>Clostridia</taxon>
        <taxon>Eubacteriales</taxon>
        <taxon>Clostridiaceae</taxon>
        <taxon>Hathewaya</taxon>
    </lineage>
</organism>
<evidence type="ECO:0000259" key="2">
    <source>
        <dbReference type="Pfam" id="PF00465"/>
    </source>
</evidence>
<evidence type="ECO:0000256" key="1">
    <source>
        <dbReference type="ARBA" id="ARBA00023002"/>
    </source>
</evidence>
<dbReference type="EMBL" id="JAUSWN010000018">
    <property type="protein sequence ID" value="MDQ0480396.1"/>
    <property type="molecule type" value="Genomic_DNA"/>
</dbReference>
<dbReference type="Pfam" id="PF00465">
    <property type="entry name" value="Fe-ADH"/>
    <property type="match status" value="1"/>
</dbReference>
<dbReference type="PANTHER" id="PTHR43633">
    <property type="entry name" value="ALCOHOL DEHYDROGENASE YQHD"/>
    <property type="match status" value="1"/>
</dbReference>
<dbReference type="InterPro" id="IPR056798">
    <property type="entry name" value="ADH_Fe_C"/>
</dbReference>
<evidence type="ECO:0000313" key="4">
    <source>
        <dbReference type="EMBL" id="MDQ0480396.1"/>
    </source>
</evidence>
<dbReference type="CDD" id="cd08186">
    <property type="entry name" value="Fe-ADH-like"/>
    <property type="match status" value="1"/>
</dbReference>
<dbReference type="Gene3D" id="3.40.50.1970">
    <property type="match status" value="1"/>
</dbReference>
<sequence>MWEKTISINEIAEIRGKSTIYLGVGAIKKIFDITKELSKKGISKILVITGTSSFKRTGAWDYVEKALNESNIKYELYSKITANPTTTHVDEATKLACDLGAQAIIAIGGGSVIDASKGVAIMTQYGNKTCAELVQYEFTPDKALPVIAINTTHGTGTEGDRFAVISLLEKKYKPCLAYDLSYPLYSIDDPGLMTGLSKYQTMYTSIDAMNHVIEAATSTVANPYSILLAEETVRLIAKYLPIAIEDGSNLEARYYLTYASLIAGIAFDNTLLHLTHALEHPLSAVKSDLTHGLGLAVLVPSVVKYTYKERPEVLASVLSPIVKDLKGEKSEAQKACDGLKAWLHEVGVTDTLTTLGFNEGQVNELTDLAFNTPSLDLLLSCSPAKATKELVSTIYRESL</sequence>
<reference evidence="4 5" key="1">
    <citation type="submission" date="2023-07" db="EMBL/GenBank/DDBJ databases">
        <title>Genomic Encyclopedia of Type Strains, Phase IV (KMG-IV): sequencing the most valuable type-strain genomes for metagenomic binning, comparative biology and taxonomic classification.</title>
        <authorList>
            <person name="Goeker M."/>
        </authorList>
    </citation>
    <scope>NUCLEOTIDE SEQUENCE [LARGE SCALE GENOMIC DNA]</scope>
    <source>
        <strain evidence="4 5">DSM 1400</strain>
    </source>
</reference>
<protein>
    <submittedName>
        <fullName evidence="4">Alcohol dehydrogenase class IV</fullName>
    </submittedName>
</protein>
<keyword evidence="5" id="KW-1185">Reference proteome</keyword>
<dbReference type="Pfam" id="PF25137">
    <property type="entry name" value="ADH_Fe_C"/>
    <property type="match status" value="1"/>
</dbReference>
<keyword evidence="1" id="KW-0560">Oxidoreductase</keyword>
<dbReference type="RefSeq" id="WP_307356364.1">
    <property type="nucleotide sequence ID" value="NZ_BAAACJ010000031.1"/>
</dbReference>
<proteinExistence type="predicted"/>
<gene>
    <name evidence="4" type="ORF">QOZ93_002144</name>
</gene>
<dbReference type="InterPro" id="IPR045910">
    <property type="entry name" value="AdhA-like"/>
</dbReference>
<comment type="caution">
    <text evidence="4">The sequence shown here is derived from an EMBL/GenBank/DDBJ whole genome shotgun (WGS) entry which is preliminary data.</text>
</comment>
<dbReference type="Gene3D" id="1.20.1090.10">
    <property type="entry name" value="Dehydroquinate synthase-like - alpha domain"/>
    <property type="match status" value="1"/>
</dbReference>
<dbReference type="Proteomes" id="UP001224418">
    <property type="component" value="Unassembled WGS sequence"/>
</dbReference>
<accession>A0ABU0JTG3</accession>
<dbReference type="InterPro" id="IPR044731">
    <property type="entry name" value="BDH-like"/>
</dbReference>
<feature type="domain" description="Fe-containing alcohol dehydrogenase-like C-terminal" evidence="3">
    <location>
        <begin position="201"/>
        <end position="398"/>
    </location>
</feature>
<dbReference type="InterPro" id="IPR001670">
    <property type="entry name" value="ADH_Fe/GldA"/>
</dbReference>